<dbReference type="STRING" id="1328759.A0A5C2S3M5"/>
<proteinExistence type="predicted"/>
<sequence>MFTMDIDIETLIEETLEHEPVEEELEQDNDVHTRLERYEEALKENARHSAATAKEIYEVFLQCPGPRPSILNNATNMTSSPSMQIDRSRISVVQNAQQFGLPSIPLDVFFEIASNLHPLELLRCSRTSKTLRSMLLSLRSRSLWQRALEAIPQLPPCPVDMSEVFFTALLFDDYCFACGAECAHAVDYALRVRLCHPCWQENVCEGTTALDNVPRAVQDLVMMLIPCETSIDPQNDSIYFSASRLQPHRHILQDFYSKGELDAVLRSIWPPPKASTFTLSKPLLIERTKYVLRRQAHAFTLHLWEARVRERRAGGSVIRLPGHQLALLRAQCVSYELADTSVDGPEAELDAIPDNIVFQLQKDYVERVRRRDTVYEERLQTRYTQLTSFYDELLKGPWSELDQRLFPNKHDGARLLSGIAAFDDARGTVSRRTFYDYATLHELYSDIGFYRRDYAQHLASLVTSGIEAELGSESARQLTDRSYIDILSMPCALFTCTVCFEEPLAYPDIHAHWREEHPDISVWRKSDLLFLQSSKVGKDICERVDFWPQGLAVGQVIL</sequence>
<evidence type="ECO:0000259" key="1">
    <source>
        <dbReference type="PROSITE" id="PS50181"/>
    </source>
</evidence>
<name>A0A5C2S3M5_9APHY</name>
<dbReference type="AlphaFoldDB" id="A0A5C2S3M5"/>
<dbReference type="InterPro" id="IPR001810">
    <property type="entry name" value="F-box_dom"/>
</dbReference>
<dbReference type="Pfam" id="PF00646">
    <property type="entry name" value="F-box"/>
    <property type="match status" value="1"/>
</dbReference>
<evidence type="ECO:0000313" key="2">
    <source>
        <dbReference type="EMBL" id="RPD58225.1"/>
    </source>
</evidence>
<dbReference type="CDD" id="cd09917">
    <property type="entry name" value="F-box_SF"/>
    <property type="match status" value="1"/>
</dbReference>
<dbReference type="SMART" id="SM00256">
    <property type="entry name" value="FBOX"/>
    <property type="match status" value="1"/>
</dbReference>
<dbReference type="SUPFAM" id="SSF81383">
    <property type="entry name" value="F-box domain"/>
    <property type="match status" value="1"/>
</dbReference>
<organism evidence="2 3">
    <name type="scientific">Lentinus tigrinus ALCF2SS1-6</name>
    <dbReference type="NCBI Taxonomy" id="1328759"/>
    <lineage>
        <taxon>Eukaryota</taxon>
        <taxon>Fungi</taxon>
        <taxon>Dikarya</taxon>
        <taxon>Basidiomycota</taxon>
        <taxon>Agaricomycotina</taxon>
        <taxon>Agaricomycetes</taxon>
        <taxon>Polyporales</taxon>
        <taxon>Polyporaceae</taxon>
        <taxon>Lentinus</taxon>
    </lineage>
</organism>
<dbReference type="EMBL" id="ML122276">
    <property type="protein sequence ID" value="RPD58225.1"/>
    <property type="molecule type" value="Genomic_DNA"/>
</dbReference>
<keyword evidence="3" id="KW-1185">Reference proteome</keyword>
<dbReference type="Proteomes" id="UP000313359">
    <property type="component" value="Unassembled WGS sequence"/>
</dbReference>
<reference evidence="2" key="1">
    <citation type="journal article" date="2018" name="Genome Biol. Evol.">
        <title>Genomics and development of Lentinus tigrinus, a white-rot wood-decaying mushroom with dimorphic fruiting bodies.</title>
        <authorList>
            <person name="Wu B."/>
            <person name="Xu Z."/>
            <person name="Knudson A."/>
            <person name="Carlson A."/>
            <person name="Chen N."/>
            <person name="Kovaka S."/>
            <person name="LaButti K."/>
            <person name="Lipzen A."/>
            <person name="Pennachio C."/>
            <person name="Riley R."/>
            <person name="Schakwitz W."/>
            <person name="Umezawa K."/>
            <person name="Ohm R.A."/>
            <person name="Grigoriev I.V."/>
            <person name="Nagy L.G."/>
            <person name="Gibbons J."/>
            <person name="Hibbett D."/>
        </authorList>
    </citation>
    <scope>NUCLEOTIDE SEQUENCE [LARGE SCALE GENOMIC DNA]</scope>
    <source>
        <strain evidence="2">ALCF2SS1-6</strain>
    </source>
</reference>
<gene>
    <name evidence="2" type="ORF">L227DRAFT_191411</name>
</gene>
<dbReference type="PROSITE" id="PS50181">
    <property type="entry name" value="FBOX"/>
    <property type="match status" value="1"/>
</dbReference>
<accession>A0A5C2S3M5</accession>
<protein>
    <recommendedName>
        <fullName evidence="1">F-box domain-containing protein</fullName>
    </recommendedName>
</protein>
<dbReference type="InterPro" id="IPR036047">
    <property type="entry name" value="F-box-like_dom_sf"/>
</dbReference>
<feature type="domain" description="F-box" evidence="1">
    <location>
        <begin position="98"/>
        <end position="147"/>
    </location>
</feature>
<evidence type="ECO:0000313" key="3">
    <source>
        <dbReference type="Proteomes" id="UP000313359"/>
    </source>
</evidence>
<dbReference type="OrthoDB" id="2754195at2759"/>